<dbReference type="AlphaFoldDB" id="A0A8I1IPQ5"/>
<proteinExistence type="predicted"/>
<evidence type="ECO:0000313" key="2">
    <source>
        <dbReference type="Proteomes" id="UP000650605"/>
    </source>
</evidence>
<gene>
    <name evidence="1" type="ORF">JDW19_03680</name>
</gene>
<reference evidence="1" key="1">
    <citation type="submission" date="2020-12" db="EMBL/GenBank/DDBJ databases">
        <title>Paenibacillus polymyxa LMG 27872: a double-edged sword.</title>
        <authorList>
            <person name="Langendries S."/>
            <person name="Garcia Mendez S."/>
            <person name="Beirinckx S."/>
            <person name="Viaene T."/>
            <person name="Baeyen S."/>
            <person name="Goeminne G."/>
            <person name="Willems A."/>
            <person name="Debode J."/>
            <person name="Goormachtig S."/>
        </authorList>
    </citation>
    <scope>NUCLEOTIDE SEQUENCE</scope>
    <source>
        <strain evidence="1">LMG 27872</strain>
    </source>
</reference>
<dbReference type="EMBL" id="JAEHFQ010000001">
    <property type="protein sequence ID" value="MBM0632233.1"/>
    <property type="molecule type" value="Genomic_DNA"/>
</dbReference>
<dbReference type="Proteomes" id="UP000650605">
    <property type="component" value="Unassembled WGS sequence"/>
</dbReference>
<dbReference type="RefSeq" id="WP_165144400.1">
    <property type="nucleotide sequence ID" value="NZ_JAEHFQ010000001.1"/>
</dbReference>
<evidence type="ECO:0000313" key="1">
    <source>
        <dbReference type="EMBL" id="MBM0632233.1"/>
    </source>
</evidence>
<organism evidence="1 2">
    <name type="scientific">Paenibacillus polymyxa</name>
    <name type="common">Bacillus polymyxa</name>
    <dbReference type="NCBI Taxonomy" id="1406"/>
    <lineage>
        <taxon>Bacteria</taxon>
        <taxon>Bacillati</taxon>
        <taxon>Bacillota</taxon>
        <taxon>Bacilli</taxon>
        <taxon>Bacillales</taxon>
        <taxon>Paenibacillaceae</taxon>
        <taxon>Paenibacillus</taxon>
    </lineage>
</organism>
<name>A0A8I1IPQ5_PAEPO</name>
<accession>A0A8I1IPQ5</accession>
<sequence>MLRLTVSDDGGDIGAERLNDIRKSLDAERGSAVGFGRAMCMNAIGIMVRNMDCP</sequence>
<protein>
    <submittedName>
        <fullName evidence="1">Uncharacterized protein</fullName>
    </submittedName>
</protein>
<comment type="caution">
    <text evidence="1">The sequence shown here is derived from an EMBL/GenBank/DDBJ whole genome shotgun (WGS) entry which is preliminary data.</text>
</comment>